<evidence type="ECO:0000313" key="1">
    <source>
        <dbReference type="EMBL" id="KAE8124741.1"/>
    </source>
</evidence>
<organism evidence="1 2">
    <name type="scientific">Carpinus fangiana</name>
    <dbReference type="NCBI Taxonomy" id="176857"/>
    <lineage>
        <taxon>Eukaryota</taxon>
        <taxon>Viridiplantae</taxon>
        <taxon>Streptophyta</taxon>
        <taxon>Embryophyta</taxon>
        <taxon>Tracheophyta</taxon>
        <taxon>Spermatophyta</taxon>
        <taxon>Magnoliopsida</taxon>
        <taxon>eudicotyledons</taxon>
        <taxon>Gunneridae</taxon>
        <taxon>Pentapetalae</taxon>
        <taxon>rosids</taxon>
        <taxon>fabids</taxon>
        <taxon>Fagales</taxon>
        <taxon>Betulaceae</taxon>
        <taxon>Carpinus</taxon>
    </lineage>
</organism>
<dbReference type="AlphaFoldDB" id="A0A5N6RTK4"/>
<gene>
    <name evidence="1" type="ORF">FH972_019598</name>
</gene>
<protein>
    <submittedName>
        <fullName evidence="1">Uncharacterized protein</fullName>
    </submittedName>
</protein>
<dbReference type="OrthoDB" id="60033at2759"/>
<proteinExistence type="predicted"/>
<sequence length="140" mass="14871">MVGADSASWWPAAWPLDGVAGVGGWYPSSHDAPERAHEAETGFEIDNFHEQSSPETPMPGWVCQRPVMGWSQIAPEPFIDSSSHLVSSNSTGIRNGMGVSLPESTFSACRNTSGGLISYFTEMAASSPLPYSFSLLGGGF</sequence>
<reference evidence="1 2" key="1">
    <citation type="submission" date="2019-06" db="EMBL/GenBank/DDBJ databases">
        <title>A chromosomal-level reference genome of Carpinus fangiana (Coryloideae, Betulaceae).</title>
        <authorList>
            <person name="Yang X."/>
            <person name="Wang Z."/>
            <person name="Zhang L."/>
            <person name="Hao G."/>
            <person name="Liu J."/>
            <person name="Yang Y."/>
        </authorList>
    </citation>
    <scope>NUCLEOTIDE SEQUENCE [LARGE SCALE GENOMIC DNA]</scope>
    <source>
        <strain evidence="1">Cfa_2016G</strain>
        <tissue evidence="1">Leaf</tissue>
    </source>
</reference>
<evidence type="ECO:0000313" key="2">
    <source>
        <dbReference type="Proteomes" id="UP000327013"/>
    </source>
</evidence>
<dbReference type="Proteomes" id="UP000327013">
    <property type="component" value="Chromosome 8"/>
</dbReference>
<name>A0A5N6RTK4_9ROSI</name>
<keyword evidence="2" id="KW-1185">Reference proteome</keyword>
<dbReference type="EMBL" id="CM017328">
    <property type="protein sequence ID" value="KAE8124741.1"/>
    <property type="molecule type" value="Genomic_DNA"/>
</dbReference>
<accession>A0A5N6RTK4</accession>